<dbReference type="RefSeq" id="WP_204652761.1">
    <property type="nucleotide sequence ID" value="NZ_JAFBFD010000001.1"/>
</dbReference>
<evidence type="ECO:0000313" key="4">
    <source>
        <dbReference type="EMBL" id="MFC4720489.1"/>
    </source>
</evidence>
<protein>
    <submittedName>
        <fullName evidence="4">Glycoside hydrolase family 13 protein</fullName>
        <ecNumber evidence="4">3.2.1.-</ecNumber>
    </submittedName>
</protein>
<dbReference type="Proteomes" id="UP001595969">
    <property type="component" value="Unassembled WGS sequence"/>
</dbReference>
<comment type="caution">
    <text evidence="4">The sequence shown here is derived from an EMBL/GenBank/DDBJ whole genome shotgun (WGS) entry which is preliminary data.</text>
</comment>
<dbReference type="Gene3D" id="3.20.20.80">
    <property type="entry name" value="Glycosidases"/>
    <property type="match status" value="1"/>
</dbReference>
<dbReference type="InterPro" id="IPR017853">
    <property type="entry name" value="GH"/>
</dbReference>
<dbReference type="EC" id="3.2.1.-" evidence="4"/>
<evidence type="ECO:0000259" key="3">
    <source>
        <dbReference type="SMART" id="SM00642"/>
    </source>
</evidence>
<gene>
    <name evidence="4" type="ORF">ACFO5I_12225</name>
</gene>
<organism evidence="4 5">
    <name type="scientific">Enterococcus lemanii</name>
    <dbReference type="NCBI Taxonomy" id="1159752"/>
    <lineage>
        <taxon>Bacteria</taxon>
        <taxon>Bacillati</taxon>
        <taxon>Bacillota</taxon>
        <taxon>Bacilli</taxon>
        <taxon>Lactobacillales</taxon>
        <taxon>Enterococcaceae</taxon>
        <taxon>Enterococcus</taxon>
    </lineage>
</organism>
<keyword evidence="5" id="KW-1185">Reference proteome</keyword>
<proteinExistence type="predicted"/>
<accession>A0ABV9MZA4</accession>
<dbReference type="PANTHER" id="PTHR10357">
    <property type="entry name" value="ALPHA-AMYLASE FAMILY MEMBER"/>
    <property type="match status" value="1"/>
</dbReference>
<dbReference type="EMBL" id="JBHSGS010000063">
    <property type="protein sequence ID" value="MFC4720489.1"/>
    <property type="molecule type" value="Genomic_DNA"/>
</dbReference>
<dbReference type="CDD" id="cd11338">
    <property type="entry name" value="AmyAc_CMD"/>
    <property type="match status" value="1"/>
</dbReference>
<dbReference type="InterPro" id="IPR045857">
    <property type="entry name" value="O16G_dom_2"/>
</dbReference>
<evidence type="ECO:0000256" key="1">
    <source>
        <dbReference type="ARBA" id="ARBA00022801"/>
    </source>
</evidence>
<sequence>MTFVRFNPWQSNHKKPFGALLVNSLVHLSIEVVSEFNKEVYLVIHKDFQETQKIKMENGEGHFYTYEYFLNQGKGLYFYHFEIQSFIGDQIINEFFGASEDGGAGVFYSSETLTWDFQITCYEKEETAPDWYRESVFYQIFPDRFYNGNPNEVVNHPKKNSFLYGTKSDLPLYIKDNQGEILRWDFFGGNLKGIQAKIPYLKKLGITALYLNPIFEAASNHRYDTGDFLKIDSVLGTEADFQALIDELHKNDMRLVLDGVFSHVGQRSRYFNVDGSYGEQEGAYQNIHSPYYSWFKFTDYPDKYDSWWGIKDLPTIDKANESYRAFIYGEKDSVISKWTQMGVDGWRLDVADELPDDFIQGIRKTLDYSKEKVLIGEVWEDASNKISYRIRRNYIFGDHLHGVMNYPLRNAIISLLNNELPPEKIAKSLMKLYENYPKEVFMNSFNNIGTHDTERILTVLNQQTKKLNLAFGFLMSFLGSPCIYYGDESGVLGGKDPDNRRFHPWENGQQEIYDLCQKWIHTRKNHLPLIYGDLSLFYNDSLFGILRSYQGEYVALVINPNSNAFLIEEPLTFIAEETKISEDLNQRLLNQRILDNDFLFLVNGKSVNI</sequence>
<evidence type="ECO:0000313" key="5">
    <source>
        <dbReference type="Proteomes" id="UP001595969"/>
    </source>
</evidence>
<dbReference type="PANTHER" id="PTHR10357:SF210">
    <property type="entry name" value="MALTODEXTRIN GLUCOSIDASE"/>
    <property type="match status" value="1"/>
</dbReference>
<dbReference type="SMART" id="SM00642">
    <property type="entry name" value="Aamy"/>
    <property type="match status" value="1"/>
</dbReference>
<dbReference type="InterPro" id="IPR006047">
    <property type="entry name" value="GH13_cat_dom"/>
</dbReference>
<keyword evidence="2 4" id="KW-0326">Glycosidase</keyword>
<dbReference type="GO" id="GO:0016798">
    <property type="term" value="F:hydrolase activity, acting on glycosyl bonds"/>
    <property type="evidence" value="ECO:0007669"/>
    <property type="project" value="UniProtKB-KW"/>
</dbReference>
<name>A0ABV9MZA4_9ENTE</name>
<dbReference type="SUPFAM" id="SSF51445">
    <property type="entry name" value="(Trans)glycosidases"/>
    <property type="match status" value="1"/>
</dbReference>
<keyword evidence="1 4" id="KW-0378">Hydrolase</keyword>
<feature type="domain" description="Glycosyl hydrolase family 13 catalytic" evidence="3">
    <location>
        <begin position="139"/>
        <end position="523"/>
    </location>
</feature>
<dbReference type="Gene3D" id="3.90.400.10">
    <property type="entry name" value="Oligo-1,6-glucosidase, Domain 2"/>
    <property type="match status" value="1"/>
</dbReference>
<reference evidence="5" key="1">
    <citation type="journal article" date="2019" name="Int. J. Syst. Evol. Microbiol.">
        <title>The Global Catalogue of Microorganisms (GCM) 10K type strain sequencing project: providing services to taxonomists for standard genome sequencing and annotation.</title>
        <authorList>
            <consortium name="The Broad Institute Genomics Platform"/>
            <consortium name="The Broad Institute Genome Sequencing Center for Infectious Disease"/>
            <person name="Wu L."/>
            <person name="Ma J."/>
        </authorList>
    </citation>
    <scope>NUCLEOTIDE SEQUENCE [LARGE SCALE GENOMIC DNA]</scope>
    <source>
        <strain evidence="5">CGMCC 1.19032</strain>
    </source>
</reference>
<dbReference type="Pfam" id="PF00128">
    <property type="entry name" value="Alpha-amylase"/>
    <property type="match status" value="1"/>
</dbReference>
<evidence type="ECO:0000256" key="2">
    <source>
        <dbReference type="ARBA" id="ARBA00023295"/>
    </source>
</evidence>